<evidence type="ECO:0000256" key="1">
    <source>
        <dbReference type="SAM" id="Phobius"/>
    </source>
</evidence>
<dbReference type="EMBL" id="MKQR01000028">
    <property type="protein sequence ID" value="OLR89822.1"/>
    <property type="molecule type" value="Genomic_DNA"/>
</dbReference>
<dbReference type="Proteomes" id="UP000186040">
    <property type="component" value="Unassembled WGS sequence"/>
</dbReference>
<dbReference type="STRING" id="1193682.BJP25_02015"/>
<comment type="caution">
    <text evidence="2">The sequence shown here is derived from an EMBL/GenBank/DDBJ whole genome shotgun (WGS) entry which is preliminary data.</text>
</comment>
<evidence type="ECO:0008006" key="4">
    <source>
        <dbReference type="Google" id="ProtNLM"/>
    </source>
</evidence>
<dbReference type="OrthoDB" id="3631561at2"/>
<keyword evidence="1" id="KW-0812">Transmembrane</keyword>
<name>A0A1Q9LCS4_9PSEU</name>
<protein>
    <recommendedName>
        <fullName evidence="4">DUF445 domain-containing protein</fullName>
    </recommendedName>
</protein>
<feature type="transmembrane region" description="Helical" evidence="1">
    <location>
        <begin position="386"/>
        <end position="406"/>
    </location>
</feature>
<proteinExistence type="predicted"/>
<dbReference type="PANTHER" id="PTHR35791:SF1">
    <property type="entry name" value="UPF0754 MEMBRANE PROTEIN YHEB"/>
    <property type="match status" value="1"/>
</dbReference>
<keyword evidence="1" id="KW-0472">Membrane</keyword>
<accession>A0A1Q9LCS4</accession>
<organism evidence="2 3">
    <name type="scientific">Actinokineospora bangkokensis</name>
    <dbReference type="NCBI Taxonomy" id="1193682"/>
    <lineage>
        <taxon>Bacteria</taxon>
        <taxon>Bacillati</taxon>
        <taxon>Actinomycetota</taxon>
        <taxon>Actinomycetes</taxon>
        <taxon>Pseudonocardiales</taxon>
        <taxon>Pseudonocardiaceae</taxon>
        <taxon>Actinokineospora</taxon>
    </lineage>
</organism>
<evidence type="ECO:0000313" key="3">
    <source>
        <dbReference type="Proteomes" id="UP000186040"/>
    </source>
</evidence>
<feature type="transmembrane region" description="Helical" evidence="1">
    <location>
        <begin position="214"/>
        <end position="236"/>
    </location>
</feature>
<feature type="transmembrane region" description="Helical" evidence="1">
    <location>
        <begin position="187"/>
        <end position="208"/>
    </location>
</feature>
<reference evidence="2 3" key="1">
    <citation type="submission" date="2016-10" db="EMBL/GenBank/DDBJ databases">
        <title>The Draft Genome Sequence of Actinokineospora bangkokensis 44EHWT reveals the biosynthetic pathway of antifungal compounds Thailandins with unusual extender unit butylmalonyl-CoA.</title>
        <authorList>
            <person name="Greule A."/>
            <person name="Intra B."/>
            <person name="Flemming S."/>
            <person name="Rommel M.G."/>
            <person name="Panbangred W."/>
            <person name="Bechthold A."/>
        </authorList>
    </citation>
    <scope>NUCLEOTIDE SEQUENCE [LARGE SCALE GENOMIC DNA]</scope>
    <source>
        <strain evidence="2 3">44EHW</strain>
    </source>
</reference>
<keyword evidence="1" id="KW-1133">Transmembrane helix</keyword>
<keyword evidence="3" id="KW-1185">Reference proteome</keyword>
<dbReference type="AlphaFoldDB" id="A0A1Q9LCS4"/>
<dbReference type="PANTHER" id="PTHR35791">
    <property type="entry name" value="UPF0754 MEMBRANE PROTEIN YHEB"/>
    <property type="match status" value="1"/>
</dbReference>
<feature type="transmembrane region" description="Helical" evidence="1">
    <location>
        <begin position="12"/>
        <end position="33"/>
    </location>
</feature>
<evidence type="ECO:0000313" key="2">
    <source>
        <dbReference type="EMBL" id="OLR89822.1"/>
    </source>
</evidence>
<gene>
    <name evidence="2" type="ORF">BJP25_02015</name>
</gene>
<sequence length="412" mass="46146">MDALLADLARNWAVYLSMPVIAAVIGWVTKVVAIRMMFQPLEFVGKRPVFGWQGIVPRKAARMAAIACDTMTDKLISPGEVVDRLDPERVVAEIQGPLLAGIAEITEAVADEVRPGLWATLPEPVRQRITEGVRAEAPQLVRELLRLVREDVDGVFDLKGMVVGSLVRDKALLNRIFQEAGRTEFRFIVRSGAVFGFAIGLVQALAWATLKNPWVMPVFGGLTGWFTDWLALKMIFYPTRPKRFLGGLVEWQGMFLRRREQVAQEYGELIAREIITPRNVIDAVLRGPLSDRLFALVERVVRDAVDRQGGPVHPLVVLAVGSTRYHRLKQRVAEITTARLPEALASIEEYAEHAMDIRGTLVQRMRELSDEEFERLIRPAFEQDEWILITVGAVLGFGVGELQVLLVEALAR</sequence>